<evidence type="ECO:0000313" key="2">
    <source>
        <dbReference type="EMBL" id="CAG6611386.1"/>
    </source>
</evidence>
<feature type="transmembrane region" description="Helical" evidence="1">
    <location>
        <begin position="87"/>
        <end position="108"/>
    </location>
</feature>
<dbReference type="AlphaFoldDB" id="A0A8D8LU35"/>
<sequence length="115" mass="14057">MYFVRYRFTYVTCFFFRVINFNYIVCFFSFLFHKTSFVLFLKLVGTTIFEFLNHNFRLQVLRTEREKPFYRIYSVYKSAWTRLKPNICLISAIFWIPASQSICAFYLYSMQTSVV</sequence>
<reference evidence="2" key="1">
    <citation type="submission" date="2021-05" db="EMBL/GenBank/DDBJ databases">
        <authorList>
            <person name="Alioto T."/>
            <person name="Alioto T."/>
            <person name="Gomez Garrido J."/>
        </authorList>
    </citation>
    <scope>NUCLEOTIDE SEQUENCE</scope>
</reference>
<organism evidence="2">
    <name type="scientific">Cacopsylla melanoneura</name>
    <dbReference type="NCBI Taxonomy" id="428564"/>
    <lineage>
        <taxon>Eukaryota</taxon>
        <taxon>Metazoa</taxon>
        <taxon>Ecdysozoa</taxon>
        <taxon>Arthropoda</taxon>
        <taxon>Hexapoda</taxon>
        <taxon>Insecta</taxon>
        <taxon>Pterygota</taxon>
        <taxon>Neoptera</taxon>
        <taxon>Paraneoptera</taxon>
        <taxon>Hemiptera</taxon>
        <taxon>Sternorrhyncha</taxon>
        <taxon>Psylloidea</taxon>
        <taxon>Psyllidae</taxon>
        <taxon>Psyllinae</taxon>
        <taxon>Cacopsylla</taxon>
    </lineage>
</organism>
<dbReference type="EMBL" id="HBUF01021542">
    <property type="protein sequence ID" value="CAG6611386.1"/>
    <property type="molecule type" value="Transcribed_RNA"/>
</dbReference>
<keyword evidence="1" id="KW-1133">Transmembrane helix</keyword>
<keyword evidence="1" id="KW-0472">Membrane</keyword>
<name>A0A8D8LU35_9HEMI</name>
<proteinExistence type="predicted"/>
<keyword evidence="1" id="KW-0812">Transmembrane</keyword>
<evidence type="ECO:0000256" key="1">
    <source>
        <dbReference type="SAM" id="Phobius"/>
    </source>
</evidence>
<accession>A0A8D8LU35</accession>
<protein>
    <submittedName>
        <fullName evidence="2">Uncharacterized protein</fullName>
    </submittedName>
</protein>
<feature type="transmembrane region" description="Helical" evidence="1">
    <location>
        <begin position="7"/>
        <end position="31"/>
    </location>
</feature>